<evidence type="ECO:0000256" key="3">
    <source>
        <dbReference type="ARBA" id="ARBA00023082"/>
    </source>
</evidence>
<evidence type="ECO:0000313" key="9">
    <source>
        <dbReference type="Proteomes" id="UP000582231"/>
    </source>
</evidence>
<keyword evidence="4" id="KW-0238">DNA-binding</keyword>
<evidence type="ECO:0000256" key="4">
    <source>
        <dbReference type="ARBA" id="ARBA00023125"/>
    </source>
</evidence>
<dbReference type="EMBL" id="JACCBF010000001">
    <property type="protein sequence ID" value="NYD33620.1"/>
    <property type="molecule type" value="Genomic_DNA"/>
</dbReference>
<evidence type="ECO:0000256" key="2">
    <source>
        <dbReference type="ARBA" id="ARBA00023015"/>
    </source>
</evidence>
<sequence>MDAAEFDEFYATSFRRVTGQVYAMIGDLDEATDCTQEAFARAWAHRRKLDRAEYPEAWVRTTAHRLAVSRWRRRKRGERSPDRALQPVGTTGAVDESHVALVAALRQLPEAQRQALVLHHIADLPVQQVAAEVGVPEGTIKARLSRGRAALAALLADEPGLAGGGATRA</sequence>
<name>A0A852RXP7_9ACTN</name>
<proteinExistence type="inferred from homology"/>
<keyword evidence="5" id="KW-0804">Transcription</keyword>
<evidence type="ECO:0000259" key="6">
    <source>
        <dbReference type="Pfam" id="PF04542"/>
    </source>
</evidence>
<dbReference type="InterPro" id="IPR014325">
    <property type="entry name" value="RNA_pol_sigma-E_actinobac"/>
</dbReference>
<dbReference type="Gene3D" id="1.10.10.10">
    <property type="entry name" value="Winged helix-like DNA-binding domain superfamily/Winged helix DNA-binding domain"/>
    <property type="match status" value="1"/>
</dbReference>
<dbReference type="SUPFAM" id="SSF88659">
    <property type="entry name" value="Sigma3 and sigma4 domains of RNA polymerase sigma factors"/>
    <property type="match status" value="1"/>
</dbReference>
<evidence type="ECO:0000256" key="5">
    <source>
        <dbReference type="ARBA" id="ARBA00023163"/>
    </source>
</evidence>
<dbReference type="InterPro" id="IPR013325">
    <property type="entry name" value="RNA_pol_sigma_r2"/>
</dbReference>
<evidence type="ECO:0000259" key="7">
    <source>
        <dbReference type="Pfam" id="PF08281"/>
    </source>
</evidence>
<evidence type="ECO:0000313" key="8">
    <source>
        <dbReference type="EMBL" id="NYD33620.1"/>
    </source>
</evidence>
<dbReference type="InterPro" id="IPR036388">
    <property type="entry name" value="WH-like_DNA-bd_sf"/>
</dbReference>
<protein>
    <submittedName>
        <fullName evidence="8">RNA polymerase sigma-70 factor (ECF subfamily)</fullName>
    </submittedName>
</protein>
<dbReference type="CDD" id="cd06171">
    <property type="entry name" value="Sigma70_r4"/>
    <property type="match status" value="1"/>
</dbReference>
<comment type="similarity">
    <text evidence="1">Belongs to the sigma-70 factor family. ECF subfamily.</text>
</comment>
<dbReference type="GO" id="GO:0006352">
    <property type="term" value="P:DNA-templated transcription initiation"/>
    <property type="evidence" value="ECO:0007669"/>
    <property type="project" value="InterPro"/>
</dbReference>
<dbReference type="InterPro" id="IPR013324">
    <property type="entry name" value="RNA_pol_sigma_r3/r4-like"/>
</dbReference>
<reference evidence="8 9" key="1">
    <citation type="submission" date="2020-07" db="EMBL/GenBank/DDBJ databases">
        <title>Sequencing the genomes of 1000 actinobacteria strains.</title>
        <authorList>
            <person name="Klenk H.-P."/>
        </authorList>
    </citation>
    <scope>NUCLEOTIDE SEQUENCE [LARGE SCALE GENOMIC DNA]</scope>
    <source>
        <strain evidence="8 9">DSM 19082</strain>
    </source>
</reference>
<accession>A0A852RXP7</accession>
<feature type="domain" description="RNA polymerase sigma factor 70 region 4 type 2" evidence="7">
    <location>
        <begin position="99"/>
        <end position="151"/>
    </location>
</feature>
<dbReference type="InterPro" id="IPR013249">
    <property type="entry name" value="RNA_pol_sigma70_r4_t2"/>
</dbReference>
<dbReference type="PANTHER" id="PTHR43133:SF50">
    <property type="entry name" value="ECF RNA POLYMERASE SIGMA FACTOR SIGM"/>
    <property type="match status" value="1"/>
</dbReference>
<dbReference type="InterPro" id="IPR014284">
    <property type="entry name" value="RNA_pol_sigma-70_dom"/>
</dbReference>
<dbReference type="GO" id="GO:0003677">
    <property type="term" value="F:DNA binding"/>
    <property type="evidence" value="ECO:0007669"/>
    <property type="project" value="UniProtKB-KW"/>
</dbReference>
<feature type="domain" description="RNA polymerase sigma-70 region 2" evidence="6">
    <location>
        <begin position="14"/>
        <end position="76"/>
    </location>
</feature>
<dbReference type="GO" id="GO:0016987">
    <property type="term" value="F:sigma factor activity"/>
    <property type="evidence" value="ECO:0007669"/>
    <property type="project" value="UniProtKB-KW"/>
</dbReference>
<dbReference type="Pfam" id="PF08281">
    <property type="entry name" value="Sigma70_r4_2"/>
    <property type="match status" value="1"/>
</dbReference>
<dbReference type="NCBIfam" id="TIGR02983">
    <property type="entry name" value="SigE-fam_strep"/>
    <property type="match status" value="1"/>
</dbReference>
<dbReference type="NCBIfam" id="TIGR02937">
    <property type="entry name" value="sigma70-ECF"/>
    <property type="match status" value="1"/>
</dbReference>
<dbReference type="AlphaFoldDB" id="A0A852RXP7"/>
<comment type="caution">
    <text evidence="8">The sequence shown here is derived from an EMBL/GenBank/DDBJ whole genome shotgun (WGS) entry which is preliminary data.</text>
</comment>
<dbReference type="Gene3D" id="1.10.1740.10">
    <property type="match status" value="1"/>
</dbReference>
<dbReference type="Pfam" id="PF04542">
    <property type="entry name" value="Sigma70_r2"/>
    <property type="match status" value="1"/>
</dbReference>
<organism evidence="8 9">
    <name type="scientific">Nocardioides kongjuensis</name>
    <dbReference type="NCBI Taxonomy" id="349522"/>
    <lineage>
        <taxon>Bacteria</taxon>
        <taxon>Bacillati</taxon>
        <taxon>Actinomycetota</taxon>
        <taxon>Actinomycetes</taxon>
        <taxon>Propionibacteriales</taxon>
        <taxon>Nocardioidaceae</taxon>
        <taxon>Nocardioides</taxon>
    </lineage>
</organism>
<dbReference type="RefSeq" id="WP_179729636.1">
    <property type="nucleotide sequence ID" value="NZ_BAABEF010000001.1"/>
</dbReference>
<dbReference type="PANTHER" id="PTHR43133">
    <property type="entry name" value="RNA POLYMERASE ECF-TYPE SIGMA FACTO"/>
    <property type="match status" value="1"/>
</dbReference>
<keyword evidence="2" id="KW-0805">Transcription regulation</keyword>
<keyword evidence="9" id="KW-1185">Reference proteome</keyword>
<gene>
    <name evidence="8" type="ORF">BJ958_005166</name>
</gene>
<keyword evidence="3" id="KW-0731">Sigma factor</keyword>
<evidence type="ECO:0000256" key="1">
    <source>
        <dbReference type="ARBA" id="ARBA00010641"/>
    </source>
</evidence>
<dbReference type="Proteomes" id="UP000582231">
    <property type="component" value="Unassembled WGS sequence"/>
</dbReference>
<dbReference type="InterPro" id="IPR007627">
    <property type="entry name" value="RNA_pol_sigma70_r2"/>
</dbReference>
<dbReference type="SUPFAM" id="SSF88946">
    <property type="entry name" value="Sigma2 domain of RNA polymerase sigma factors"/>
    <property type="match status" value="1"/>
</dbReference>
<dbReference type="InterPro" id="IPR039425">
    <property type="entry name" value="RNA_pol_sigma-70-like"/>
</dbReference>